<dbReference type="EMBL" id="UINC01042600">
    <property type="protein sequence ID" value="SVB45454.1"/>
    <property type="molecule type" value="Genomic_DNA"/>
</dbReference>
<accession>A0A382E5R0</accession>
<organism evidence="1">
    <name type="scientific">marine metagenome</name>
    <dbReference type="NCBI Taxonomy" id="408172"/>
    <lineage>
        <taxon>unclassified sequences</taxon>
        <taxon>metagenomes</taxon>
        <taxon>ecological metagenomes</taxon>
    </lineage>
</organism>
<sequence length="116" mass="12229">VQSDDPLVVDAGDLGTSRVPEALLSPLVERATRSILVTRACYLSLRRLPAQVCRPTEVALVVEPGRALGRTDVEAVVGSPVTMRIPLDPAIARAVDAGLLARRVPRALLRGVGEGS</sequence>
<reference evidence="1" key="1">
    <citation type="submission" date="2018-05" db="EMBL/GenBank/DDBJ databases">
        <authorList>
            <person name="Lanie J.A."/>
            <person name="Ng W.-L."/>
            <person name="Kazmierczak K.M."/>
            <person name="Andrzejewski T.M."/>
            <person name="Davidsen T.M."/>
            <person name="Wayne K.J."/>
            <person name="Tettelin H."/>
            <person name="Glass J.I."/>
            <person name="Rusch D."/>
            <person name="Podicherti R."/>
            <person name="Tsui H.-C.T."/>
            <person name="Winkler M.E."/>
        </authorList>
    </citation>
    <scope>NUCLEOTIDE SEQUENCE</scope>
</reference>
<name>A0A382E5R0_9ZZZZ</name>
<proteinExistence type="predicted"/>
<protein>
    <submittedName>
        <fullName evidence="1">Uncharacterized protein</fullName>
    </submittedName>
</protein>
<gene>
    <name evidence="1" type="ORF">METZ01_LOCUS198308</name>
</gene>
<evidence type="ECO:0000313" key="1">
    <source>
        <dbReference type="EMBL" id="SVB45454.1"/>
    </source>
</evidence>
<dbReference type="AlphaFoldDB" id="A0A382E5R0"/>
<feature type="non-terminal residue" evidence="1">
    <location>
        <position position="1"/>
    </location>
</feature>